<dbReference type="InterPro" id="IPR050422">
    <property type="entry name" value="X-Pro_aminopeptidase_P"/>
</dbReference>
<name>A0ABP7TZM9_9SPHN</name>
<comment type="caution">
    <text evidence="2">The sequence shown here is derived from an EMBL/GenBank/DDBJ whole genome shotgun (WGS) entry which is preliminary data.</text>
</comment>
<dbReference type="Pfam" id="PF16188">
    <property type="entry name" value="Peptidase_M24_C"/>
    <property type="match status" value="1"/>
</dbReference>
<accession>A0ABP7TZM9</accession>
<reference evidence="3" key="1">
    <citation type="journal article" date="2019" name="Int. J. Syst. Evol. Microbiol.">
        <title>The Global Catalogue of Microorganisms (GCM) 10K type strain sequencing project: providing services to taxonomists for standard genome sequencing and annotation.</title>
        <authorList>
            <consortium name="The Broad Institute Genomics Platform"/>
            <consortium name="The Broad Institute Genome Sequencing Center for Infectious Disease"/>
            <person name="Wu L."/>
            <person name="Ma J."/>
        </authorList>
    </citation>
    <scope>NUCLEOTIDE SEQUENCE [LARGE SCALE GENOMIC DNA]</scope>
    <source>
        <strain evidence="3">JCM 17564</strain>
    </source>
</reference>
<dbReference type="Gene3D" id="3.90.230.10">
    <property type="entry name" value="Creatinase/methionine aminopeptidase superfamily"/>
    <property type="match status" value="1"/>
</dbReference>
<dbReference type="PANTHER" id="PTHR43763">
    <property type="entry name" value="XAA-PRO AMINOPEPTIDASE 1"/>
    <property type="match status" value="1"/>
</dbReference>
<protein>
    <recommendedName>
        <fullName evidence="1">Peptidase M24 C-terminal domain-containing protein</fullName>
    </recommendedName>
</protein>
<gene>
    <name evidence="2" type="ORF">GCM10022281_11490</name>
</gene>
<dbReference type="EMBL" id="BAABBR010000001">
    <property type="protein sequence ID" value="GAA4033395.1"/>
    <property type="molecule type" value="Genomic_DNA"/>
</dbReference>
<evidence type="ECO:0000313" key="2">
    <source>
        <dbReference type="EMBL" id="GAA4033395.1"/>
    </source>
</evidence>
<dbReference type="PANTHER" id="PTHR43763:SF6">
    <property type="entry name" value="XAA-PRO AMINOPEPTIDASE 1"/>
    <property type="match status" value="1"/>
</dbReference>
<dbReference type="RefSeq" id="WP_425567260.1">
    <property type="nucleotide sequence ID" value="NZ_BAABBR010000001.1"/>
</dbReference>
<evidence type="ECO:0000259" key="1">
    <source>
        <dbReference type="Pfam" id="PF16188"/>
    </source>
</evidence>
<dbReference type="Proteomes" id="UP001424459">
    <property type="component" value="Unassembled WGS sequence"/>
</dbReference>
<evidence type="ECO:0000313" key="3">
    <source>
        <dbReference type="Proteomes" id="UP001424459"/>
    </source>
</evidence>
<organism evidence="2 3">
    <name type="scientific">Sphingomonas rosea</name>
    <dbReference type="NCBI Taxonomy" id="335605"/>
    <lineage>
        <taxon>Bacteria</taxon>
        <taxon>Pseudomonadati</taxon>
        <taxon>Pseudomonadota</taxon>
        <taxon>Alphaproteobacteria</taxon>
        <taxon>Sphingomonadales</taxon>
        <taxon>Sphingomonadaceae</taxon>
        <taxon>Sphingomonas</taxon>
    </lineage>
</organism>
<dbReference type="InterPro" id="IPR032416">
    <property type="entry name" value="Peptidase_M24_C"/>
</dbReference>
<sequence>MDDDDVVPALWGGVRVGRHRAHQNGEYGIRTENLILVVPKTIEGADREMLGFETLTFAPIDRRLIVTEMLSPRERQWVDDYHAEVVKRIAPGLAAGERAWLEAACAPL</sequence>
<feature type="domain" description="Peptidase M24 C-terminal" evidence="1">
    <location>
        <begin position="48"/>
        <end position="108"/>
    </location>
</feature>
<dbReference type="InterPro" id="IPR036005">
    <property type="entry name" value="Creatinase/aminopeptidase-like"/>
</dbReference>
<keyword evidence="3" id="KW-1185">Reference proteome</keyword>
<proteinExistence type="predicted"/>